<feature type="transmembrane region" description="Helical" evidence="1">
    <location>
        <begin position="74"/>
        <end position="98"/>
    </location>
</feature>
<gene>
    <name evidence="4" type="ORF">D4L85_20230</name>
</gene>
<feature type="transmembrane region" description="Helical" evidence="1">
    <location>
        <begin position="135"/>
        <end position="158"/>
    </location>
</feature>
<dbReference type="RefSeq" id="WP_119756011.1">
    <property type="nucleotide sequence ID" value="NZ_CP032382.1"/>
</dbReference>
<evidence type="ECO:0000259" key="3">
    <source>
        <dbReference type="Pfam" id="PF13290"/>
    </source>
</evidence>
<feature type="transmembrane region" description="Helical" evidence="1">
    <location>
        <begin position="44"/>
        <end position="62"/>
    </location>
</feature>
<proteinExistence type="predicted"/>
<keyword evidence="1" id="KW-0812">Transmembrane</keyword>
<feature type="transmembrane region" description="Helical" evidence="1">
    <location>
        <begin position="110"/>
        <end position="128"/>
    </location>
</feature>
<feature type="domain" description="GH29D-like beta-sandwich" evidence="3">
    <location>
        <begin position="486"/>
        <end position="542"/>
    </location>
</feature>
<name>A0A385SPJ9_9BACT</name>
<organism evidence="4 5">
    <name type="scientific">Chryseolinea soli</name>
    <dbReference type="NCBI Taxonomy" id="2321403"/>
    <lineage>
        <taxon>Bacteria</taxon>
        <taxon>Pseudomonadati</taxon>
        <taxon>Bacteroidota</taxon>
        <taxon>Cytophagia</taxon>
        <taxon>Cytophagales</taxon>
        <taxon>Fulvivirgaceae</taxon>
        <taxon>Chryseolinea</taxon>
    </lineage>
</organism>
<evidence type="ECO:0000313" key="5">
    <source>
        <dbReference type="Proteomes" id="UP000266183"/>
    </source>
</evidence>
<sequence length="714" mass="79595">MERLQRIILNIIFCIQVLLIFLLFFEDQIQLPAWLQVAGRMHPLVLHIPIGMMIFLVALILLEKWLDQAVAPVIINFGLILTSLSASVTALFGFFLSLQGDYGAEALTRHKVSGVLLSFLCYLIVLLYQQKKRQSVFFGAGLVCFVTLVVAGHTGAILTHGENFVLAPMTHDKKPVLTVETASVYHFAVEPILEKKCFSCHNESKAKGGLIMTTVEKFKAGGKEGTAFTEGHPEASRMIKAFYLPLSDDKHMPPDGKPQLTSLEITTLKAWIKAGADFDKKLAEYKTSDSLTFITTAFASSTPDQENQVLYTFPGLSDDKVAKLNTPFRSVFPLYQNSPALQADFFVKKAFEVKAVEELKAAANQLVVVNLSRMPVTDKEIPLLATFKNLEQLNLNFTAITGSTLGELKALKHLKLLSLSGTAIKAKDLAPALDAPALHTVYLWNTAVTDAEIEAFQKEHPKITLIKDSFHDNTILRLSKPSLENEGVVKRNGKVTLKHTMPGVTIRYTRDGTVPDSVKGTEFKEPFPATETFVVKAQACKATWFCSEVYESTVFVEGIHPVKMEFFNEPDPQYPGEGVTSLMDHRKGVSDVLKEPSWLAYRDKPFAAGFWFDKEFPKSMVFSYARNLGAFSFPPTGIEVWAGKDEKDAKLIQRIKIDQPKGYDPNKVAALTIPLSPHPYAFYKIVAHPVAKLPAWHDSKGEKGWVFFDEVFFY</sequence>
<dbReference type="GO" id="GO:0016853">
    <property type="term" value="F:isomerase activity"/>
    <property type="evidence" value="ECO:0007669"/>
    <property type="project" value="UniProtKB-KW"/>
</dbReference>
<dbReference type="InterPro" id="IPR032675">
    <property type="entry name" value="LRR_dom_sf"/>
</dbReference>
<dbReference type="InterPro" id="IPR059177">
    <property type="entry name" value="GH29D-like_dom"/>
</dbReference>
<evidence type="ECO:0000256" key="1">
    <source>
        <dbReference type="SAM" id="Phobius"/>
    </source>
</evidence>
<evidence type="ECO:0000313" key="4">
    <source>
        <dbReference type="EMBL" id="AYB32762.1"/>
    </source>
</evidence>
<dbReference type="EMBL" id="CP032382">
    <property type="protein sequence ID" value="AYB32762.1"/>
    <property type="molecule type" value="Genomic_DNA"/>
</dbReference>
<dbReference type="AlphaFoldDB" id="A0A385SPJ9"/>
<keyword evidence="4" id="KW-0413">Isomerase</keyword>
<keyword evidence="1" id="KW-0472">Membrane</keyword>
<keyword evidence="5" id="KW-1185">Reference proteome</keyword>
<dbReference type="Proteomes" id="UP000266183">
    <property type="component" value="Chromosome"/>
</dbReference>
<dbReference type="Pfam" id="PF13290">
    <property type="entry name" value="CHB_HEX_C_1"/>
    <property type="match status" value="1"/>
</dbReference>
<dbReference type="InterPro" id="IPR011429">
    <property type="entry name" value="Cyt_c_Planctomycete-type"/>
</dbReference>
<dbReference type="PANTHER" id="PTHR35889">
    <property type="entry name" value="CYCLOINULO-OLIGOSACCHARIDE FRUCTANOTRANSFERASE-RELATED"/>
    <property type="match status" value="1"/>
</dbReference>
<dbReference type="KEGG" id="chk:D4L85_20230"/>
<protein>
    <submittedName>
        <fullName evidence="4">Peptidylprolyl isomerase</fullName>
    </submittedName>
</protein>
<dbReference type="Pfam" id="PF07635">
    <property type="entry name" value="PSCyt1"/>
    <property type="match status" value="1"/>
</dbReference>
<dbReference type="SUPFAM" id="SSF52047">
    <property type="entry name" value="RNI-like"/>
    <property type="match status" value="1"/>
</dbReference>
<dbReference type="PANTHER" id="PTHR35889:SF3">
    <property type="entry name" value="F-BOX DOMAIN-CONTAINING PROTEIN"/>
    <property type="match status" value="1"/>
</dbReference>
<accession>A0A385SPJ9</accession>
<keyword evidence="1" id="KW-1133">Transmembrane helix</keyword>
<evidence type="ECO:0000259" key="2">
    <source>
        <dbReference type="Pfam" id="PF07635"/>
    </source>
</evidence>
<dbReference type="Gene3D" id="3.80.10.10">
    <property type="entry name" value="Ribonuclease Inhibitor"/>
    <property type="match status" value="1"/>
</dbReference>
<feature type="transmembrane region" description="Helical" evidence="1">
    <location>
        <begin position="7"/>
        <end position="24"/>
    </location>
</feature>
<feature type="domain" description="Cytochrome C Planctomycete-type" evidence="2">
    <location>
        <begin position="197"/>
        <end position="256"/>
    </location>
</feature>
<dbReference type="OrthoDB" id="713772at2"/>
<reference evidence="5" key="1">
    <citation type="submission" date="2018-09" db="EMBL/GenBank/DDBJ databases">
        <title>Chryseolinea sp. KIS68-18 isolated from soil.</title>
        <authorList>
            <person name="Weon H.-Y."/>
            <person name="Kwon S.-W."/>
            <person name="Lee S.A."/>
        </authorList>
    </citation>
    <scope>NUCLEOTIDE SEQUENCE [LARGE SCALE GENOMIC DNA]</scope>
    <source>
        <strain evidence="5">KIS68-18</strain>
    </source>
</reference>